<dbReference type="AlphaFoldDB" id="A0A9D4EAJ3"/>
<evidence type="ECO:0000313" key="1">
    <source>
        <dbReference type="EMBL" id="KAH3776153.1"/>
    </source>
</evidence>
<keyword evidence="2" id="KW-1185">Reference proteome</keyword>
<name>A0A9D4EAJ3_DREPO</name>
<organism evidence="1 2">
    <name type="scientific">Dreissena polymorpha</name>
    <name type="common">Zebra mussel</name>
    <name type="synonym">Mytilus polymorpha</name>
    <dbReference type="NCBI Taxonomy" id="45954"/>
    <lineage>
        <taxon>Eukaryota</taxon>
        <taxon>Metazoa</taxon>
        <taxon>Spiralia</taxon>
        <taxon>Lophotrochozoa</taxon>
        <taxon>Mollusca</taxon>
        <taxon>Bivalvia</taxon>
        <taxon>Autobranchia</taxon>
        <taxon>Heteroconchia</taxon>
        <taxon>Euheterodonta</taxon>
        <taxon>Imparidentia</taxon>
        <taxon>Neoheterodontei</taxon>
        <taxon>Myida</taxon>
        <taxon>Dreissenoidea</taxon>
        <taxon>Dreissenidae</taxon>
        <taxon>Dreissena</taxon>
    </lineage>
</organism>
<dbReference type="Proteomes" id="UP000828390">
    <property type="component" value="Unassembled WGS sequence"/>
</dbReference>
<evidence type="ECO:0000313" key="2">
    <source>
        <dbReference type="Proteomes" id="UP000828390"/>
    </source>
</evidence>
<dbReference type="EMBL" id="JAIWYP010000009">
    <property type="protein sequence ID" value="KAH3776153.1"/>
    <property type="molecule type" value="Genomic_DNA"/>
</dbReference>
<protein>
    <submittedName>
        <fullName evidence="1">Uncharacterized protein</fullName>
    </submittedName>
</protein>
<proteinExistence type="predicted"/>
<reference evidence="1" key="2">
    <citation type="submission" date="2020-11" db="EMBL/GenBank/DDBJ databases">
        <authorList>
            <person name="McCartney M.A."/>
            <person name="Auch B."/>
            <person name="Kono T."/>
            <person name="Mallez S."/>
            <person name="Becker A."/>
            <person name="Gohl D.M."/>
            <person name="Silverstein K.A.T."/>
            <person name="Koren S."/>
            <person name="Bechman K.B."/>
            <person name="Herman A."/>
            <person name="Abrahante J.E."/>
            <person name="Garbe J."/>
        </authorList>
    </citation>
    <scope>NUCLEOTIDE SEQUENCE</scope>
    <source>
        <strain evidence="1">Duluth1</strain>
        <tissue evidence="1">Whole animal</tissue>
    </source>
</reference>
<accession>A0A9D4EAJ3</accession>
<gene>
    <name evidence="1" type="ORF">DPMN_177569</name>
</gene>
<sequence>MVSPGSEHVSKVTLKDKLVNTVAPGSEHMSKVVLKGGQVNTVIRGSKHSGKVALRGMMVNTMASGSEHIVTGTQVYGSWTEQESVASSTWRELEAAFRVIKSNVIILQNKNFYILIIRTYCIFFTQAVM</sequence>
<reference evidence="1" key="1">
    <citation type="journal article" date="2019" name="bioRxiv">
        <title>The Genome of the Zebra Mussel, Dreissena polymorpha: A Resource for Invasive Species Research.</title>
        <authorList>
            <person name="McCartney M.A."/>
            <person name="Auch B."/>
            <person name="Kono T."/>
            <person name="Mallez S."/>
            <person name="Zhang Y."/>
            <person name="Obille A."/>
            <person name="Becker A."/>
            <person name="Abrahante J.E."/>
            <person name="Garbe J."/>
            <person name="Badalamenti J.P."/>
            <person name="Herman A."/>
            <person name="Mangelson H."/>
            <person name="Liachko I."/>
            <person name="Sullivan S."/>
            <person name="Sone E.D."/>
            <person name="Koren S."/>
            <person name="Silverstein K.A.T."/>
            <person name="Beckman K.B."/>
            <person name="Gohl D.M."/>
        </authorList>
    </citation>
    <scope>NUCLEOTIDE SEQUENCE</scope>
    <source>
        <strain evidence="1">Duluth1</strain>
        <tissue evidence="1">Whole animal</tissue>
    </source>
</reference>
<comment type="caution">
    <text evidence="1">The sequence shown here is derived from an EMBL/GenBank/DDBJ whole genome shotgun (WGS) entry which is preliminary data.</text>
</comment>